<sequence length="117" mass="12945">MCNPCCFIVGCDPITERIDRPPNFGELPEKMLCPHCSTISKPVYKTEKNIFTLCFIPLWPCGSGAPFIGCDNCNNKVGIMRGGACRQCNVSMPFENEYCANCGTRRVGGETRSLNVR</sequence>
<evidence type="ECO:0000313" key="3">
    <source>
        <dbReference type="Proteomes" id="UP000053780"/>
    </source>
</evidence>
<dbReference type="InterPro" id="IPR031493">
    <property type="entry name" value="Zinc_ribbon_15"/>
</dbReference>
<proteinExistence type="predicted"/>
<dbReference type="OrthoDB" id="2186471at2759"/>
<name>T0L8Z6_9MICR</name>
<organism evidence="2 3">
    <name type="scientific">Vairimorpha apis BRL 01</name>
    <dbReference type="NCBI Taxonomy" id="1037528"/>
    <lineage>
        <taxon>Eukaryota</taxon>
        <taxon>Fungi</taxon>
        <taxon>Fungi incertae sedis</taxon>
        <taxon>Microsporidia</taxon>
        <taxon>Nosematidae</taxon>
        <taxon>Vairimorpha</taxon>
    </lineage>
</organism>
<dbReference type="VEuPathDB" id="MicrosporidiaDB:NAPIS_ORF01463"/>
<dbReference type="AlphaFoldDB" id="T0L8Z6"/>
<evidence type="ECO:0000313" key="2">
    <source>
        <dbReference type="EMBL" id="EQB60964.1"/>
    </source>
</evidence>
<protein>
    <recommendedName>
        <fullName evidence="1">Zinc-ribbon 15 domain-containing protein</fullName>
    </recommendedName>
</protein>
<feature type="domain" description="Zinc-ribbon 15" evidence="1">
    <location>
        <begin position="31"/>
        <end position="103"/>
    </location>
</feature>
<accession>T0L8Z6</accession>
<reference evidence="2 3" key="1">
    <citation type="journal article" date="2013" name="BMC Genomics">
        <title>Genome sequencing and comparative genomics of honey bee microsporidia, Nosema apis reveal novel insights into host-parasite interactions.</title>
        <authorList>
            <person name="Chen Yp."/>
            <person name="Pettis J.S."/>
            <person name="Zhao Y."/>
            <person name="Liu X."/>
            <person name="Tallon L.J."/>
            <person name="Sadzewicz L.D."/>
            <person name="Li R."/>
            <person name="Zheng H."/>
            <person name="Huang S."/>
            <person name="Zhang X."/>
            <person name="Hamilton M.C."/>
            <person name="Pernal S.F."/>
            <person name="Melathopoulos A.P."/>
            <person name="Yan X."/>
            <person name="Evans J.D."/>
        </authorList>
    </citation>
    <scope>NUCLEOTIDE SEQUENCE [LARGE SCALE GENOMIC DNA]</scope>
    <source>
        <strain evidence="2 3">BRL 01</strain>
    </source>
</reference>
<dbReference type="EMBL" id="KE647195">
    <property type="protein sequence ID" value="EQB60964.1"/>
    <property type="molecule type" value="Genomic_DNA"/>
</dbReference>
<dbReference type="Pfam" id="PF17032">
    <property type="entry name" value="Zn_ribbon_15"/>
    <property type="match status" value="1"/>
</dbReference>
<evidence type="ECO:0000259" key="1">
    <source>
        <dbReference type="Pfam" id="PF17032"/>
    </source>
</evidence>
<keyword evidence="3" id="KW-1185">Reference proteome</keyword>
<gene>
    <name evidence="2" type="ORF">NAPIS_ORF01463</name>
</gene>
<dbReference type="Proteomes" id="UP000053780">
    <property type="component" value="Unassembled WGS sequence"/>
</dbReference>
<dbReference type="HOGENOM" id="CLU_164198_0_0_1"/>